<organism evidence="2 3">
    <name type="scientific">Methylobacter tundripaludum</name>
    <dbReference type="NCBI Taxonomy" id="173365"/>
    <lineage>
        <taxon>Bacteria</taxon>
        <taxon>Pseudomonadati</taxon>
        <taxon>Pseudomonadota</taxon>
        <taxon>Gammaproteobacteria</taxon>
        <taxon>Methylococcales</taxon>
        <taxon>Methylococcaceae</taxon>
        <taxon>Methylobacter</taxon>
    </lineage>
</organism>
<evidence type="ECO:0000256" key="1">
    <source>
        <dbReference type="SAM" id="MobiDB-lite"/>
    </source>
</evidence>
<feature type="region of interest" description="Disordered" evidence="1">
    <location>
        <begin position="59"/>
        <end position="84"/>
    </location>
</feature>
<protein>
    <submittedName>
        <fullName evidence="2">Uncharacterized protein</fullName>
    </submittedName>
</protein>
<evidence type="ECO:0000313" key="3">
    <source>
        <dbReference type="Proteomes" id="UP000240010"/>
    </source>
</evidence>
<dbReference type="AlphaFoldDB" id="A0A2S6HD04"/>
<feature type="compositionally biased region" description="Polar residues" evidence="1">
    <location>
        <begin position="75"/>
        <end position="84"/>
    </location>
</feature>
<dbReference type="Proteomes" id="UP000240010">
    <property type="component" value="Unassembled WGS sequence"/>
</dbReference>
<dbReference type="EMBL" id="PTIZ01000006">
    <property type="protein sequence ID" value="PPK75330.1"/>
    <property type="molecule type" value="Genomic_DNA"/>
</dbReference>
<proteinExistence type="predicted"/>
<accession>A0A2S6HD04</accession>
<sequence length="84" mass="9389">MPGNRHATTALFSGLPGSLQSAYPYADSRLTNKAKTMDPHMLMQPNRLWRFGKQPKQITNAVRPRKPHTALIPTPSVQQQGKHS</sequence>
<evidence type="ECO:0000313" key="2">
    <source>
        <dbReference type="EMBL" id="PPK75330.1"/>
    </source>
</evidence>
<name>A0A2S6HD04_9GAMM</name>
<comment type="caution">
    <text evidence="2">The sequence shown here is derived from an EMBL/GenBank/DDBJ whole genome shotgun (WGS) entry which is preliminary data.</text>
</comment>
<gene>
    <name evidence="2" type="ORF">B0F87_106178</name>
</gene>
<reference evidence="2 3" key="1">
    <citation type="submission" date="2018-02" db="EMBL/GenBank/DDBJ databases">
        <title>Subsurface microbial communities from deep shales in Ohio and West Virginia, USA.</title>
        <authorList>
            <person name="Wrighton K."/>
        </authorList>
    </citation>
    <scope>NUCLEOTIDE SEQUENCE [LARGE SCALE GENOMIC DNA]</scope>
    <source>
        <strain evidence="2 3">OWC-DMM</strain>
    </source>
</reference>